<keyword evidence="2" id="KW-1185">Reference proteome</keyword>
<sequence>MIQSRSPMLKQLCNEYGHLQKLPTLQIQNMKGIQRQFSMVCIKFEVLITCISSKFSPNHTLIKKLISKIKKFSIRSVERYKLSQLTLALVYMYLTSTQFDALDHQKINLLFYCNNIVISEILESLEPLQLIKSSTILAGQNLACMHPLFQLLTKWSNFKVETHLTYPALSYQLLILHQKFVWFMKLQLILFVIQNICCQYSFHKQQRGIVINCFILSMNLCRVYFFQGTYLKLSSFTKRTVENFMLKCLLLSKSCC</sequence>
<evidence type="ECO:0000313" key="2">
    <source>
        <dbReference type="Proteomes" id="UP000683925"/>
    </source>
</evidence>
<evidence type="ECO:0000313" key="1">
    <source>
        <dbReference type="EMBL" id="CAD8162513.1"/>
    </source>
</evidence>
<name>A0A8S1UES0_PAROT</name>
<dbReference type="EMBL" id="CAJJDP010000041">
    <property type="protein sequence ID" value="CAD8162513.1"/>
    <property type="molecule type" value="Genomic_DNA"/>
</dbReference>
<proteinExistence type="predicted"/>
<accession>A0A8S1UES0</accession>
<reference evidence="1" key="1">
    <citation type="submission" date="2021-01" db="EMBL/GenBank/DDBJ databases">
        <authorList>
            <consortium name="Genoscope - CEA"/>
            <person name="William W."/>
        </authorList>
    </citation>
    <scope>NUCLEOTIDE SEQUENCE</scope>
</reference>
<dbReference type="Proteomes" id="UP000683925">
    <property type="component" value="Unassembled WGS sequence"/>
</dbReference>
<organism evidence="1 2">
    <name type="scientific">Paramecium octaurelia</name>
    <dbReference type="NCBI Taxonomy" id="43137"/>
    <lineage>
        <taxon>Eukaryota</taxon>
        <taxon>Sar</taxon>
        <taxon>Alveolata</taxon>
        <taxon>Ciliophora</taxon>
        <taxon>Intramacronucleata</taxon>
        <taxon>Oligohymenophorea</taxon>
        <taxon>Peniculida</taxon>
        <taxon>Parameciidae</taxon>
        <taxon>Paramecium</taxon>
    </lineage>
</organism>
<protein>
    <submittedName>
        <fullName evidence="1">Uncharacterized protein</fullName>
    </submittedName>
</protein>
<gene>
    <name evidence="1" type="ORF">POCTA_138.1.T0410304</name>
</gene>
<comment type="caution">
    <text evidence="1">The sequence shown here is derived from an EMBL/GenBank/DDBJ whole genome shotgun (WGS) entry which is preliminary data.</text>
</comment>
<dbReference type="AlphaFoldDB" id="A0A8S1UES0"/>